<dbReference type="EMBL" id="JAAIII010000003">
    <property type="protein sequence ID" value="NMM94095.1"/>
    <property type="molecule type" value="Genomic_DNA"/>
</dbReference>
<evidence type="ECO:0000259" key="8">
    <source>
        <dbReference type="Pfam" id="PF01850"/>
    </source>
</evidence>
<dbReference type="Gene3D" id="3.40.50.1010">
    <property type="entry name" value="5'-nuclease"/>
    <property type="match status" value="1"/>
</dbReference>
<evidence type="ECO:0000313" key="10">
    <source>
        <dbReference type="Proteomes" id="UP000532194"/>
    </source>
</evidence>
<evidence type="ECO:0000313" key="9">
    <source>
        <dbReference type="EMBL" id="NMM94095.1"/>
    </source>
</evidence>
<gene>
    <name evidence="9" type="ORF">G1C95_1282</name>
</gene>
<dbReference type="CDD" id="cd18731">
    <property type="entry name" value="PIN_NgFitB-like"/>
    <property type="match status" value="1"/>
</dbReference>
<evidence type="ECO:0000256" key="4">
    <source>
        <dbReference type="ARBA" id="ARBA00022723"/>
    </source>
</evidence>
<reference evidence="9 10" key="1">
    <citation type="submission" date="2020-02" db="EMBL/GenBank/DDBJ databases">
        <title>Characterization of phylogenetic diversity of novel bifidobacterial species isolated in Czech ZOOs.</title>
        <authorList>
            <person name="Lugli G.A."/>
            <person name="Vera N.B."/>
            <person name="Ventura M."/>
        </authorList>
    </citation>
    <scope>NUCLEOTIDE SEQUENCE [LARGE SCALE GENOMIC DNA]</scope>
    <source>
        <strain evidence="9 10">DSM 109957</strain>
    </source>
</reference>
<evidence type="ECO:0000256" key="3">
    <source>
        <dbReference type="ARBA" id="ARBA00022722"/>
    </source>
</evidence>
<evidence type="ECO:0000256" key="6">
    <source>
        <dbReference type="ARBA" id="ARBA00022842"/>
    </source>
</evidence>
<organism evidence="9 10">
    <name type="scientific">Bifidobacterium oedipodis</name>
    <dbReference type="NCBI Taxonomy" id="2675322"/>
    <lineage>
        <taxon>Bacteria</taxon>
        <taxon>Bacillati</taxon>
        <taxon>Actinomycetota</taxon>
        <taxon>Actinomycetes</taxon>
        <taxon>Bifidobacteriales</taxon>
        <taxon>Bifidobacteriaceae</taxon>
        <taxon>Bifidobacterium</taxon>
    </lineage>
</organism>
<dbReference type="SUPFAM" id="SSF88723">
    <property type="entry name" value="PIN domain-like"/>
    <property type="match status" value="1"/>
</dbReference>
<dbReference type="GO" id="GO:0046872">
    <property type="term" value="F:metal ion binding"/>
    <property type="evidence" value="ECO:0007669"/>
    <property type="project" value="UniProtKB-KW"/>
</dbReference>
<accession>A0A7Y0HRI2</accession>
<keyword evidence="2" id="KW-1277">Toxin-antitoxin system</keyword>
<evidence type="ECO:0000256" key="1">
    <source>
        <dbReference type="ARBA" id="ARBA00001946"/>
    </source>
</evidence>
<comment type="cofactor">
    <cofactor evidence="1">
        <name>Mg(2+)</name>
        <dbReference type="ChEBI" id="CHEBI:18420"/>
    </cofactor>
</comment>
<dbReference type="AlphaFoldDB" id="A0A7Y0HRI2"/>
<dbReference type="RefSeq" id="WP_169172125.1">
    <property type="nucleotide sequence ID" value="NZ_JAAIII010000003.1"/>
</dbReference>
<dbReference type="GO" id="GO:0004518">
    <property type="term" value="F:nuclease activity"/>
    <property type="evidence" value="ECO:0007669"/>
    <property type="project" value="UniProtKB-KW"/>
</dbReference>
<keyword evidence="4" id="KW-0479">Metal-binding</keyword>
<dbReference type="Pfam" id="PF01850">
    <property type="entry name" value="PIN"/>
    <property type="match status" value="1"/>
</dbReference>
<sequence length="142" mass="16053">MNTQYQRIIIDTNVVSELYKPCPNPTVVQWLRDNNRTYLTSITIMELMYGMWRMPKGKRRNAVSAAIEATLEQYDGRILPFDTKASIQCSLIRADLDGKGLHVSLPDMQIAAIAHVNACAIATRNPKDFAYAGIPLINPWEQ</sequence>
<dbReference type="InterPro" id="IPR050556">
    <property type="entry name" value="Type_II_TA_system_RNase"/>
</dbReference>
<feature type="domain" description="PIN" evidence="8">
    <location>
        <begin position="8"/>
        <end position="129"/>
    </location>
</feature>
<dbReference type="InterPro" id="IPR029060">
    <property type="entry name" value="PIN-like_dom_sf"/>
</dbReference>
<dbReference type="PANTHER" id="PTHR33653">
    <property type="entry name" value="RIBONUCLEASE VAPC2"/>
    <property type="match status" value="1"/>
</dbReference>
<comment type="caution">
    <text evidence="9">The sequence shown here is derived from an EMBL/GenBank/DDBJ whole genome shotgun (WGS) entry which is preliminary data.</text>
</comment>
<name>A0A7Y0HRI2_9BIFI</name>
<dbReference type="PANTHER" id="PTHR33653:SF1">
    <property type="entry name" value="RIBONUCLEASE VAPC2"/>
    <property type="match status" value="1"/>
</dbReference>
<dbReference type="InterPro" id="IPR002716">
    <property type="entry name" value="PIN_dom"/>
</dbReference>
<evidence type="ECO:0000256" key="2">
    <source>
        <dbReference type="ARBA" id="ARBA00022649"/>
    </source>
</evidence>
<keyword evidence="3" id="KW-0540">Nuclease</keyword>
<evidence type="ECO:0000256" key="7">
    <source>
        <dbReference type="ARBA" id="ARBA00038093"/>
    </source>
</evidence>
<keyword evidence="5" id="KW-0378">Hydrolase</keyword>
<comment type="similarity">
    <text evidence="7">Belongs to the PINc/VapC protein family.</text>
</comment>
<proteinExistence type="inferred from homology"/>
<protein>
    <submittedName>
        <fullName evidence="9">Plasmid stabilization protein</fullName>
    </submittedName>
</protein>
<keyword evidence="6" id="KW-0460">Magnesium</keyword>
<dbReference type="GO" id="GO:0016787">
    <property type="term" value="F:hydrolase activity"/>
    <property type="evidence" value="ECO:0007669"/>
    <property type="project" value="UniProtKB-KW"/>
</dbReference>
<evidence type="ECO:0000256" key="5">
    <source>
        <dbReference type="ARBA" id="ARBA00022801"/>
    </source>
</evidence>
<keyword evidence="10" id="KW-1185">Reference proteome</keyword>
<dbReference type="Proteomes" id="UP000532194">
    <property type="component" value="Unassembled WGS sequence"/>
</dbReference>